<organism evidence="3 4">
    <name type="scientific">Ferrimonas lipolytica</name>
    <dbReference type="NCBI Taxonomy" id="2724191"/>
    <lineage>
        <taxon>Bacteria</taxon>
        <taxon>Pseudomonadati</taxon>
        <taxon>Pseudomonadota</taxon>
        <taxon>Gammaproteobacteria</taxon>
        <taxon>Alteromonadales</taxon>
        <taxon>Ferrimonadaceae</taxon>
        <taxon>Ferrimonas</taxon>
    </lineage>
</organism>
<reference evidence="3 4" key="1">
    <citation type="submission" date="2020-04" db="EMBL/GenBank/DDBJ databases">
        <title>Ferrimonas sp. S7 isolated from sea water.</title>
        <authorList>
            <person name="Bae S.S."/>
            <person name="Baek K."/>
        </authorList>
    </citation>
    <scope>NUCLEOTIDE SEQUENCE [LARGE SCALE GENOMIC DNA]</scope>
    <source>
        <strain evidence="3 4">S7</strain>
    </source>
</reference>
<sequence>MRADHLINVSRLTAAAILSVFTLFMPISVLADGDEVLQTPTDPDIVTAINAGNKIRISGTGLHSLPEQPGVISITVNEGETIERALLYWQVFDVDSQFDTSLQVVRDDGNMYDVFGTIIGTHVNDSGTQDLAFYDALSATIRADITDLLRSGGNTFSITGLDDISLPPGKGDDGKNGAGILLIYSDGSSSTVQLVDGHDAGWWGGVRTSNDNLTYTRQVRFDFEATDSERFADLSMFVASVEGTVQSGTMRHSVVEIQVGDDPADLTRDIDALTSSQGDEWDDYVRNVRIPAGADYIEIQILSERGDGAAPDPNNGNNPASFVWLAAGISVPQEVENACECRPKVLTFKYIGGSCDASNNDQGDKFSCYGNLNGADNVDIEVTSNKRRRSGIELSSNEVTTGQEFSLISNAVGGQRGRLPAQSKILLSDGDDSIFLDIHTSCSVPLATGDQFGPLVLVGFEEGNQCSTCSHKDKRHDKKKKRGKKHKKGHN</sequence>
<keyword evidence="4" id="KW-1185">Reference proteome</keyword>
<protein>
    <recommendedName>
        <fullName evidence="2">DUF7467 domain-containing protein</fullName>
    </recommendedName>
</protein>
<dbReference type="AlphaFoldDB" id="A0A6H1UCL6"/>
<dbReference type="RefSeq" id="WP_168660108.1">
    <property type="nucleotide sequence ID" value="NZ_CP051180.1"/>
</dbReference>
<evidence type="ECO:0000313" key="4">
    <source>
        <dbReference type="Proteomes" id="UP000501602"/>
    </source>
</evidence>
<dbReference type="EMBL" id="CP051180">
    <property type="protein sequence ID" value="QIZ76847.1"/>
    <property type="molecule type" value="Genomic_DNA"/>
</dbReference>
<dbReference type="Proteomes" id="UP000501602">
    <property type="component" value="Chromosome"/>
</dbReference>
<evidence type="ECO:0000259" key="2">
    <source>
        <dbReference type="Pfam" id="PF24269"/>
    </source>
</evidence>
<feature type="domain" description="DUF7467" evidence="2">
    <location>
        <begin position="342"/>
        <end position="460"/>
    </location>
</feature>
<name>A0A6H1UCL6_9GAMM</name>
<evidence type="ECO:0000256" key="1">
    <source>
        <dbReference type="SAM" id="MobiDB-lite"/>
    </source>
</evidence>
<feature type="region of interest" description="Disordered" evidence="1">
    <location>
        <begin position="468"/>
        <end position="491"/>
    </location>
</feature>
<gene>
    <name evidence="3" type="ORF">HER31_08135</name>
</gene>
<dbReference type="KEGG" id="fes:HER31_08135"/>
<accession>A0A6H1UCL6</accession>
<dbReference type="Pfam" id="PF24269">
    <property type="entry name" value="DUF7467"/>
    <property type="match status" value="1"/>
</dbReference>
<feature type="compositionally biased region" description="Basic residues" evidence="1">
    <location>
        <begin position="472"/>
        <end position="491"/>
    </location>
</feature>
<evidence type="ECO:0000313" key="3">
    <source>
        <dbReference type="EMBL" id="QIZ76847.1"/>
    </source>
</evidence>
<proteinExistence type="predicted"/>
<dbReference type="InterPro" id="IPR055890">
    <property type="entry name" value="DUF7467"/>
</dbReference>